<feature type="signal peptide" evidence="6">
    <location>
        <begin position="1"/>
        <end position="16"/>
    </location>
</feature>
<dbReference type="KEGG" id="gmw:113518554"/>
<dbReference type="InParanoid" id="A0A6J1X1C9"/>
<gene>
    <name evidence="9" type="primary">LOC113518554</name>
</gene>
<dbReference type="PANTHER" id="PTHR43142:SF1">
    <property type="entry name" value="CARBOXYLIC ESTER HYDROLASE"/>
    <property type="match status" value="1"/>
</dbReference>
<keyword evidence="3 6" id="KW-0378">Hydrolase</keyword>
<evidence type="ECO:0000256" key="6">
    <source>
        <dbReference type="RuleBase" id="RU361235"/>
    </source>
</evidence>
<organism evidence="8 9">
    <name type="scientific">Galleria mellonella</name>
    <name type="common">Greater wax moth</name>
    <dbReference type="NCBI Taxonomy" id="7137"/>
    <lineage>
        <taxon>Eukaryota</taxon>
        <taxon>Metazoa</taxon>
        <taxon>Ecdysozoa</taxon>
        <taxon>Arthropoda</taxon>
        <taxon>Hexapoda</taxon>
        <taxon>Insecta</taxon>
        <taxon>Pterygota</taxon>
        <taxon>Neoptera</taxon>
        <taxon>Endopterygota</taxon>
        <taxon>Lepidoptera</taxon>
        <taxon>Glossata</taxon>
        <taxon>Ditrysia</taxon>
        <taxon>Pyraloidea</taxon>
        <taxon>Pyralidae</taxon>
        <taxon>Galleriinae</taxon>
        <taxon>Galleria</taxon>
    </lineage>
</organism>
<comment type="similarity">
    <text evidence="1 6">Belongs to the type-B carboxylesterase/lipase family.</text>
</comment>
<accession>A0A6J1X1C9</accession>
<protein>
    <recommendedName>
        <fullName evidence="6">Carboxylic ester hydrolase</fullName>
        <ecNumber evidence="6">3.1.1.-</ecNumber>
    </recommendedName>
</protein>
<proteinExistence type="inferred from homology"/>
<dbReference type="GeneID" id="113518554"/>
<dbReference type="Proteomes" id="UP001652740">
    <property type="component" value="Unplaced"/>
</dbReference>
<evidence type="ECO:0000256" key="2">
    <source>
        <dbReference type="ARBA" id="ARBA00022487"/>
    </source>
</evidence>
<dbReference type="InterPro" id="IPR029058">
    <property type="entry name" value="AB_hydrolase_fold"/>
</dbReference>
<dbReference type="RefSeq" id="XP_026759337.2">
    <property type="nucleotide sequence ID" value="XM_026903536.3"/>
</dbReference>
<dbReference type="InterPro" id="IPR019826">
    <property type="entry name" value="Carboxylesterase_B_AS"/>
</dbReference>
<keyword evidence="6" id="KW-0732">Signal</keyword>
<dbReference type="GO" id="GO:0052689">
    <property type="term" value="F:carboxylic ester hydrolase activity"/>
    <property type="evidence" value="ECO:0007669"/>
    <property type="project" value="UniProtKB-KW"/>
</dbReference>
<dbReference type="EC" id="3.1.1.-" evidence="6"/>
<keyword evidence="8" id="KW-1185">Reference proteome</keyword>
<keyword evidence="5" id="KW-0325">Glycoprotein</keyword>
<keyword evidence="4" id="KW-1015">Disulfide bond</keyword>
<dbReference type="PANTHER" id="PTHR43142">
    <property type="entry name" value="CARBOXYLIC ESTER HYDROLASE"/>
    <property type="match status" value="1"/>
</dbReference>
<dbReference type="Gene3D" id="3.40.50.1820">
    <property type="entry name" value="alpha/beta hydrolase"/>
    <property type="match status" value="1"/>
</dbReference>
<feature type="chain" id="PRO_5044978308" description="Carboxylic ester hydrolase" evidence="6">
    <location>
        <begin position="17"/>
        <end position="544"/>
    </location>
</feature>
<dbReference type="InterPro" id="IPR002018">
    <property type="entry name" value="CarbesteraseB"/>
</dbReference>
<dbReference type="SUPFAM" id="SSF53474">
    <property type="entry name" value="alpha/beta-Hydrolases"/>
    <property type="match status" value="1"/>
</dbReference>
<evidence type="ECO:0000256" key="5">
    <source>
        <dbReference type="ARBA" id="ARBA00023180"/>
    </source>
</evidence>
<dbReference type="PROSITE" id="PS00122">
    <property type="entry name" value="CARBOXYLESTERASE_B_1"/>
    <property type="match status" value="1"/>
</dbReference>
<evidence type="ECO:0000256" key="3">
    <source>
        <dbReference type="ARBA" id="ARBA00022801"/>
    </source>
</evidence>
<sequence>MILGCFLIFLFGDTSGTERIDPLVDTNIGLIRGLRANNGNYSMFLGIPYATVDPANPFGVAIPTPRFIDIFEAYDDSAICPQREEFNNTIVGSLDCLHLNIYVPDSASSRNRLPILVWFYGGGFNRGFAGKYIYGPKYLVRHDIILVTINYRLGPYGFTCLDTPEVPGNQGLKDQLLALKWINNNIDAFGGDSNKITLFGESAGGASVDYHLLYGREKLFNNVILQSGTSFCPWALSRPNMDSLLKLSAHLGFETDITNEALQFLANVDTNLVISTMIELDLTDTYKVCVENDYDNTDNFISQDPIHVTTDNVKNIPILIGYNNDEMLYQYGIKEPNFFKNANLFKELLETGFHFESVYLKEMEEIVRHFYLGDEVMSEKLQDNITHFASDFRFIHPSERTIQKYINNGATKVFLYLFSYNGQRNYAKKIFNISTGNAAHSDEIGYLFDVSLFEQEPTSEDQLVIDRITTLWTNFAKYGDPTPELTDLIPVKWPAITADTRPYLNIDKVISIEHRHFNNRMAFWDLFYKFNKNFQIDYSNNENV</sequence>
<evidence type="ECO:0000259" key="7">
    <source>
        <dbReference type="Pfam" id="PF00135"/>
    </source>
</evidence>
<dbReference type="Pfam" id="PF00135">
    <property type="entry name" value="COesterase"/>
    <property type="match status" value="1"/>
</dbReference>
<keyword evidence="2" id="KW-0719">Serine esterase</keyword>
<evidence type="ECO:0000313" key="9">
    <source>
        <dbReference type="RefSeq" id="XP_026759337.2"/>
    </source>
</evidence>
<evidence type="ECO:0000256" key="4">
    <source>
        <dbReference type="ARBA" id="ARBA00023157"/>
    </source>
</evidence>
<reference evidence="9" key="1">
    <citation type="submission" date="2025-08" db="UniProtKB">
        <authorList>
            <consortium name="RefSeq"/>
        </authorList>
    </citation>
    <scope>IDENTIFICATION</scope>
    <source>
        <tissue evidence="9">Whole larvae</tissue>
    </source>
</reference>
<dbReference type="AlphaFoldDB" id="A0A6J1X1C9"/>
<evidence type="ECO:0000256" key="1">
    <source>
        <dbReference type="ARBA" id="ARBA00005964"/>
    </source>
</evidence>
<feature type="domain" description="Carboxylesterase type B" evidence="7">
    <location>
        <begin position="21"/>
        <end position="524"/>
    </location>
</feature>
<name>A0A6J1X1C9_GALME</name>
<evidence type="ECO:0000313" key="8">
    <source>
        <dbReference type="Proteomes" id="UP001652740"/>
    </source>
</evidence>